<evidence type="ECO:0000313" key="8">
    <source>
        <dbReference type="EMBL" id="RZC65779.1"/>
    </source>
</evidence>
<dbReference type="Proteomes" id="UP000316621">
    <property type="component" value="Chromosome 6"/>
</dbReference>
<dbReference type="GO" id="GO:0016020">
    <property type="term" value="C:membrane"/>
    <property type="evidence" value="ECO:0007669"/>
    <property type="project" value="GOC"/>
</dbReference>
<accession>A0A4Y7K1G4</accession>
<dbReference type="EC" id="2.4.1.182" evidence="1"/>
<dbReference type="EMBL" id="CM010720">
    <property type="protein sequence ID" value="RZC65779.1"/>
    <property type="molecule type" value="Genomic_DNA"/>
</dbReference>
<dbReference type="Gramene" id="RZC65779">
    <property type="protein sequence ID" value="RZC65779"/>
    <property type="gene ID" value="C5167_009473"/>
</dbReference>
<keyword evidence="4" id="KW-0328">Glycosyltransferase</keyword>
<sequence length="470" mass="52225">MMNTRMNWKFRSKIRDRFVSGISLISRNFSFVSNTSVADMAAKDGELRVFIVSGEVSGDTIGSRLMSSLKTLSPSPLRFAGVGGSLMSKEGLKSLFPMEDIAVMGIWELLPHLNKIRGRLKDATDAAVSFHPHVVVTVDSKGFSFRLLKQLHAKFNQQGLDRPLHIHYVAPSFWAWKGGEARLKGLAEFVDHVMCILPFEEEVCRSNGLDATFVGHPILEDALCSPSGCNTPPNEWKMHGDAEGFRRKYGLSSGATIISVLPGSRLQEVSRMMPIFSDTMELVKDSFPELTTVIPVAPHQQVEEYISAAIKTWPVSTILISGGSPQLKYDAFSASIAALSTSGTAALELQLARLPCVVAYRAHFLTEWFIWYKAIIPYISLPNILLNSAIIPEALFHRCTPTNVAAFLKQVINVEAMREKQIFAAEQVLRLLYTRRRNLGPEEVTTKFDYYTPSMTAASTILFSAKRSRS</sequence>
<dbReference type="Pfam" id="PF02684">
    <property type="entry name" value="LpxB"/>
    <property type="match status" value="1"/>
</dbReference>
<dbReference type="STRING" id="3469.A0A4Y7K1G4"/>
<proteinExistence type="predicted"/>
<dbReference type="GO" id="GO:0005543">
    <property type="term" value="F:phospholipid binding"/>
    <property type="evidence" value="ECO:0007669"/>
    <property type="project" value="TreeGrafter"/>
</dbReference>
<keyword evidence="3" id="KW-0441">Lipid A biosynthesis</keyword>
<dbReference type="OMA" id="YVILPFE"/>
<gene>
    <name evidence="8" type="ORF">C5167_009473</name>
</gene>
<dbReference type="PANTHER" id="PTHR30372:SF4">
    <property type="entry name" value="LIPID-A-DISACCHARIDE SYNTHASE, MITOCHONDRIAL-RELATED"/>
    <property type="match status" value="1"/>
</dbReference>
<organism evidence="8 9">
    <name type="scientific">Papaver somniferum</name>
    <name type="common">Opium poppy</name>
    <dbReference type="NCBI Taxonomy" id="3469"/>
    <lineage>
        <taxon>Eukaryota</taxon>
        <taxon>Viridiplantae</taxon>
        <taxon>Streptophyta</taxon>
        <taxon>Embryophyta</taxon>
        <taxon>Tracheophyta</taxon>
        <taxon>Spermatophyta</taxon>
        <taxon>Magnoliopsida</taxon>
        <taxon>Ranunculales</taxon>
        <taxon>Papaveraceae</taxon>
        <taxon>Papaveroideae</taxon>
        <taxon>Papaver</taxon>
    </lineage>
</organism>
<keyword evidence="2" id="KW-0444">Lipid biosynthesis</keyword>
<evidence type="ECO:0000256" key="2">
    <source>
        <dbReference type="ARBA" id="ARBA00022516"/>
    </source>
</evidence>
<dbReference type="PANTHER" id="PTHR30372">
    <property type="entry name" value="LIPID-A-DISACCHARIDE SYNTHASE"/>
    <property type="match status" value="1"/>
</dbReference>
<dbReference type="AlphaFoldDB" id="A0A4Y7K1G4"/>
<evidence type="ECO:0000313" key="9">
    <source>
        <dbReference type="Proteomes" id="UP000316621"/>
    </source>
</evidence>
<evidence type="ECO:0000256" key="5">
    <source>
        <dbReference type="ARBA" id="ARBA00022679"/>
    </source>
</evidence>
<keyword evidence="9" id="KW-1185">Reference proteome</keyword>
<reference evidence="8 9" key="1">
    <citation type="journal article" date="2018" name="Science">
        <title>The opium poppy genome and morphinan production.</title>
        <authorList>
            <person name="Guo L."/>
            <person name="Winzer T."/>
            <person name="Yang X."/>
            <person name="Li Y."/>
            <person name="Ning Z."/>
            <person name="He Z."/>
            <person name="Teodor R."/>
            <person name="Lu Y."/>
            <person name="Bowser T.A."/>
            <person name="Graham I.A."/>
            <person name="Ye K."/>
        </authorList>
    </citation>
    <scope>NUCLEOTIDE SEQUENCE [LARGE SCALE GENOMIC DNA]</scope>
    <source>
        <strain evidence="9">cv. HN1</strain>
        <tissue evidence="8">Leaves</tissue>
    </source>
</reference>
<evidence type="ECO:0000256" key="7">
    <source>
        <dbReference type="ARBA" id="ARBA00048975"/>
    </source>
</evidence>
<evidence type="ECO:0000256" key="1">
    <source>
        <dbReference type="ARBA" id="ARBA00012687"/>
    </source>
</evidence>
<name>A0A4Y7K1G4_PAPSO</name>
<keyword evidence="6" id="KW-0443">Lipid metabolism</keyword>
<dbReference type="GO" id="GO:0008915">
    <property type="term" value="F:lipid-A-disaccharide synthase activity"/>
    <property type="evidence" value="ECO:0007669"/>
    <property type="project" value="UniProtKB-EC"/>
</dbReference>
<evidence type="ECO:0000256" key="3">
    <source>
        <dbReference type="ARBA" id="ARBA00022556"/>
    </source>
</evidence>
<evidence type="ECO:0000256" key="6">
    <source>
        <dbReference type="ARBA" id="ARBA00023098"/>
    </source>
</evidence>
<dbReference type="OrthoDB" id="2419at2759"/>
<dbReference type="NCBIfam" id="TIGR00215">
    <property type="entry name" value="lpxB"/>
    <property type="match status" value="1"/>
</dbReference>
<evidence type="ECO:0000256" key="4">
    <source>
        <dbReference type="ARBA" id="ARBA00022676"/>
    </source>
</evidence>
<dbReference type="GO" id="GO:0009245">
    <property type="term" value="P:lipid A biosynthetic process"/>
    <property type="evidence" value="ECO:0007669"/>
    <property type="project" value="UniProtKB-KW"/>
</dbReference>
<keyword evidence="5" id="KW-0808">Transferase</keyword>
<dbReference type="SUPFAM" id="SSF53756">
    <property type="entry name" value="UDP-Glycosyltransferase/glycogen phosphorylase"/>
    <property type="match status" value="1"/>
</dbReference>
<protein>
    <recommendedName>
        <fullName evidence="1">lipid-A-disaccharide synthase</fullName>
        <ecNumber evidence="1">2.4.1.182</ecNumber>
    </recommendedName>
</protein>
<comment type="catalytic activity">
    <reaction evidence="7">
        <text>a lipid X + a UDP-2-N,3-O-bis[(3R)-3-hydroxyacyl]-alpha-D-glucosamine = a lipid A disaccharide + UDP + H(+)</text>
        <dbReference type="Rhea" id="RHEA:67828"/>
        <dbReference type="ChEBI" id="CHEBI:15378"/>
        <dbReference type="ChEBI" id="CHEBI:58223"/>
        <dbReference type="ChEBI" id="CHEBI:137748"/>
        <dbReference type="ChEBI" id="CHEBI:176338"/>
        <dbReference type="ChEBI" id="CHEBI:176343"/>
        <dbReference type="EC" id="2.4.1.182"/>
    </reaction>
</comment>
<dbReference type="InterPro" id="IPR003835">
    <property type="entry name" value="Glyco_trans_19"/>
</dbReference>